<evidence type="ECO:0000256" key="2">
    <source>
        <dbReference type="ARBA" id="ARBA00022908"/>
    </source>
</evidence>
<keyword evidence="4" id="KW-0233">DNA recombination</keyword>
<reference evidence="8 9" key="1">
    <citation type="journal article" date="2018" name="Nat. Biotechnol.">
        <title>A standardized bacterial taxonomy based on genome phylogeny substantially revises the tree of life.</title>
        <authorList>
            <person name="Parks D.H."/>
            <person name="Chuvochina M."/>
            <person name="Waite D.W."/>
            <person name="Rinke C."/>
            <person name="Skarshewski A."/>
            <person name="Chaumeil P.A."/>
            <person name="Hugenholtz P."/>
        </authorList>
    </citation>
    <scope>NUCLEOTIDE SEQUENCE [LARGE SCALE GENOMIC DNA]</scope>
    <source>
        <strain evidence="8">UBA10378</strain>
    </source>
</reference>
<gene>
    <name evidence="8" type="ORF">DD728_12550</name>
</gene>
<dbReference type="AlphaFoldDB" id="A0A356W7P1"/>
<keyword evidence="2" id="KW-0229">DNA integration</keyword>
<evidence type="ECO:0000256" key="1">
    <source>
        <dbReference type="ARBA" id="ARBA00008857"/>
    </source>
</evidence>
<accession>A0A356W7P1</accession>
<dbReference type="Gene3D" id="1.10.443.10">
    <property type="entry name" value="Intergrase catalytic core"/>
    <property type="match status" value="1"/>
</dbReference>
<feature type="domain" description="Tyr recombinase" evidence="6">
    <location>
        <begin position="169"/>
        <end position="367"/>
    </location>
</feature>
<dbReference type="GO" id="GO:0015074">
    <property type="term" value="P:DNA integration"/>
    <property type="evidence" value="ECO:0007669"/>
    <property type="project" value="UniProtKB-KW"/>
</dbReference>
<feature type="domain" description="Core-binding (CB)" evidence="7">
    <location>
        <begin position="52"/>
        <end position="145"/>
    </location>
</feature>
<proteinExistence type="inferred from homology"/>
<dbReference type="InterPro" id="IPR050090">
    <property type="entry name" value="Tyrosine_recombinase_XerCD"/>
</dbReference>
<dbReference type="InterPro" id="IPR013762">
    <property type="entry name" value="Integrase-like_cat_sf"/>
</dbReference>
<dbReference type="PANTHER" id="PTHR30349:SF41">
    <property type="entry name" value="INTEGRASE_RECOMBINASE PROTEIN MJ0367-RELATED"/>
    <property type="match status" value="1"/>
</dbReference>
<dbReference type="PROSITE" id="PS51900">
    <property type="entry name" value="CB"/>
    <property type="match status" value="1"/>
</dbReference>
<evidence type="ECO:0000256" key="3">
    <source>
        <dbReference type="ARBA" id="ARBA00023125"/>
    </source>
</evidence>
<comment type="similarity">
    <text evidence="1">Belongs to the 'phage' integrase family.</text>
</comment>
<dbReference type="PROSITE" id="PS51898">
    <property type="entry name" value="TYR_RECOMBINASE"/>
    <property type="match status" value="1"/>
</dbReference>
<evidence type="ECO:0000256" key="4">
    <source>
        <dbReference type="ARBA" id="ARBA00023172"/>
    </source>
</evidence>
<dbReference type="Proteomes" id="UP000263957">
    <property type="component" value="Unassembled WGS sequence"/>
</dbReference>
<dbReference type="GO" id="GO:0003677">
    <property type="term" value="F:DNA binding"/>
    <property type="evidence" value="ECO:0007669"/>
    <property type="project" value="UniProtKB-UniRule"/>
</dbReference>
<evidence type="ECO:0000259" key="6">
    <source>
        <dbReference type="PROSITE" id="PS51898"/>
    </source>
</evidence>
<comment type="caution">
    <text evidence="8">The sequence shown here is derived from an EMBL/GenBank/DDBJ whole genome shotgun (WGS) entry which is preliminary data.</text>
</comment>
<sequence length="485" mass="54999">ADYWGSVERYGVVSKSWITMVSQLRLVLYHRGQAHEVPRKIMPSYAVPAPQSEMVALIDLWLQRRAPALRPATVYHHALTARRFLQHLSSVAPEVQTFAAVKHEHIVSWMDAMATELSPKTGRPLTTRSQRERVIRLAQFFKDAEDWAWPGIPRWPLVAKRDLPRAPECVPRYIPRADLERLMDAVRLLDDPFQRAAFLVARWSGARRSEIQRLTTECLDTYPDGTARLRLPVGKTARERLVPLHEEAAEALRVVLAIRAEVADRDLPDERTGQLVRFVFVGRGKLMSARQLFENPLTRLCNAAGLVDSNGKRTITMHRFRHTLGTELAERGAKLHTIMSVLGHESPRMSMVYCRISDAEVLRDYRSVLAPGAVIAGAGAEAIRGGDLGNDAIDWLRTNFLKTELELGHCLRLPSEGPCECDLYLNCSRFVTTPSYGPRLRERHRLELSLADDARVRSWPREVERHCAIARRIEGLLSDLGETLE</sequence>
<feature type="non-terminal residue" evidence="8">
    <location>
        <position position="1"/>
    </location>
</feature>
<dbReference type="SUPFAM" id="SSF56349">
    <property type="entry name" value="DNA breaking-rejoining enzymes"/>
    <property type="match status" value="1"/>
</dbReference>
<dbReference type="InterPro" id="IPR002104">
    <property type="entry name" value="Integrase_catalytic"/>
</dbReference>
<dbReference type="EMBL" id="DOGS01000250">
    <property type="protein sequence ID" value="HBQ49684.1"/>
    <property type="molecule type" value="Genomic_DNA"/>
</dbReference>
<organism evidence="8 9">
    <name type="scientific">Hyphomonas atlantica</name>
    <dbReference type="NCBI Taxonomy" id="1280948"/>
    <lineage>
        <taxon>Bacteria</taxon>
        <taxon>Pseudomonadati</taxon>
        <taxon>Pseudomonadota</taxon>
        <taxon>Alphaproteobacteria</taxon>
        <taxon>Hyphomonadales</taxon>
        <taxon>Hyphomonadaceae</taxon>
        <taxon>Hyphomonas</taxon>
    </lineage>
</organism>
<dbReference type="CDD" id="cd00397">
    <property type="entry name" value="DNA_BRE_C"/>
    <property type="match status" value="1"/>
</dbReference>
<evidence type="ECO:0000313" key="9">
    <source>
        <dbReference type="Proteomes" id="UP000263957"/>
    </source>
</evidence>
<protein>
    <submittedName>
        <fullName evidence="8">Integrase</fullName>
    </submittedName>
</protein>
<keyword evidence="3 5" id="KW-0238">DNA-binding</keyword>
<name>A0A356W7P1_9PROT</name>
<evidence type="ECO:0000259" key="7">
    <source>
        <dbReference type="PROSITE" id="PS51900"/>
    </source>
</evidence>
<evidence type="ECO:0000256" key="5">
    <source>
        <dbReference type="PROSITE-ProRule" id="PRU01248"/>
    </source>
</evidence>
<dbReference type="GO" id="GO:0006310">
    <property type="term" value="P:DNA recombination"/>
    <property type="evidence" value="ECO:0007669"/>
    <property type="project" value="UniProtKB-KW"/>
</dbReference>
<dbReference type="Pfam" id="PF00589">
    <property type="entry name" value="Phage_integrase"/>
    <property type="match status" value="1"/>
</dbReference>
<dbReference type="PANTHER" id="PTHR30349">
    <property type="entry name" value="PHAGE INTEGRASE-RELATED"/>
    <property type="match status" value="1"/>
</dbReference>
<evidence type="ECO:0000313" key="8">
    <source>
        <dbReference type="EMBL" id="HBQ49684.1"/>
    </source>
</evidence>
<dbReference type="InterPro" id="IPR011010">
    <property type="entry name" value="DNA_brk_join_enz"/>
</dbReference>
<dbReference type="InterPro" id="IPR044068">
    <property type="entry name" value="CB"/>
</dbReference>